<dbReference type="KEGG" id="daa:AKL17_1p0068"/>
<proteinExistence type="predicted"/>
<keyword evidence="1" id="KW-0614">Plasmid</keyword>
<evidence type="ECO:0000313" key="1">
    <source>
        <dbReference type="EMBL" id="AMY72069.1"/>
    </source>
</evidence>
<dbReference type="Proteomes" id="UP000076128">
    <property type="component" value="Plasmid pcai42A"/>
</dbReference>
<protein>
    <submittedName>
        <fullName evidence="1">Uncharacterized protein</fullName>
    </submittedName>
</protein>
<gene>
    <name evidence="1" type="ORF">AKL17_1p0068</name>
</gene>
<sequence length="106" mass="11384">MGHQTPHMSMVYARISDAEVLRDYRSVLGPGEMIAGRAQKRSAQESCHALRSTGLSRTSSRLSSNLAIVYACRRRDLANATCISAAPSSSRPKLTLVGCKSGENSS</sequence>
<geneLocation type="plasmid" evidence="2">
    <name>cai42_Plasmida</name>
</geneLocation>
<accession>A0A165SX63</accession>
<reference evidence="1 2" key="1">
    <citation type="submission" date="2015-09" db="EMBL/GenBank/DDBJ databases">
        <title>Complete genome sequence of Defluviimonas alba cai42t isolated from an oilfield in Xinjiang.</title>
        <authorList>
            <person name="Geng S."/>
            <person name="Pan X."/>
            <person name="Wu X."/>
        </authorList>
    </citation>
    <scope>NUCLEOTIDE SEQUENCE [LARGE SCALE GENOMIC DNA]</scope>
    <source>
        <strain evidence="2">cai42</strain>
        <plasmid evidence="2">cai42_Plasmida</plasmid>
    </source>
</reference>
<organism evidence="1 2">
    <name type="scientific">Frigidibacter mobilis</name>
    <dbReference type="NCBI Taxonomy" id="1335048"/>
    <lineage>
        <taxon>Bacteria</taxon>
        <taxon>Pseudomonadati</taxon>
        <taxon>Pseudomonadota</taxon>
        <taxon>Alphaproteobacteria</taxon>
        <taxon>Rhodobacterales</taxon>
        <taxon>Paracoccaceae</taxon>
        <taxon>Frigidibacter</taxon>
    </lineage>
</organism>
<name>A0A165SX63_9RHOB</name>
<keyword evidence="2" id="KW-1185">Reference proteome</keyword>
<dbReference type="AlphaFoldDB" id="A0A165SX63"/>
<evidence type="ECO:0000313" key="2">
    <source>
        <dbReference type="Proteomes" id="UP000076128"/>
    </source>
</evidence>
<dbReference type="EMBL" id="CP012662">
    <property type="protein sequence ID" value="AMY72069.1"/>
    <property type="molecule type" value="Genomic_DNA"/>
</dbReference>